<protein>
    <submittedName>
        <fullName evidence="3">CHAT domain-containing protein</fullName>
    </submittedName>
</protein>
<name>A0ABU5AWA6_9HYPH</name>
<dbReference type="EMBL" id="JAVIIP010000024">
    <property type="protein sequence ID" value="MDX8541606.1"/>
    <property type="molecule type" value="Genomic_DNA"/>
</dbReference>
<feature type="signal peptide" evidence="1">
    <location>
        <begin position="1"/>
        <end position="31"/>
    </location>
</feature>
<dbReference type="RefSeq" id="WP_320321984.1">
    <property type="nucleotide sequence ID" value="NZ_JAVIIP010000024.1"/>
</dbReference>
<gene>
    <name evidence="3" type="ORF">RFM23_28680</name>
</gene>
<evidence type="ECO:0000313" key="3">
    <source>
        <dbReference type="EMBL" id="MDX8541606.1"/>
    </source>
</evidence>
<dbReference type="Pfam" id="PF12770">
    <property type="entry name" value="CHAT"/>
    <property type="match status" value="1"/>
</dbReference>
<organism evidence="3 4">
    <name type="scientific">Mesorhizobium abyssinicae</name>
    <dbReference type="NCBI Taxonomy" id="1209958"/>
    <lineage>
        <taxon>Bacteria</taxon>
        <taxon>Pseudomonadati</taxon>
        <taxon>Pseudomonadota</taxon>
        <taxon>Alphaproteobacteria</taxon>
        <taxon>Hyphomicrobiales</taxon>
        <taxon>Phyllobacteriaceae</taxon>
        <taxon>Mesorhizobium</taxon>
    </lineage>
</organism>
<evidence type="ECO:0000256" key="1">
    <source>
        <dbReference type="SAM" id="SignalP"/>
    </source>
</evidence>
<sequence>MKSPRAPWRLARICLLVAGLASVGAPAVAPAADRHLEDAFEAAQWALLSSAGNALQQLGLRAAAGSPELAGIVRQRQDIVAMISGKEKALGQATSAGASGADALVRLRGEIDSLRAELVGVDATLAQSFPRYADLAHPKPLSVADVQALLDEDEGLLLMLAGHDHIFVWAIGKHDTAWTETGYGAEILGGDIARLRAELDPAAAARGARTLVPGMDKPRVAPFDRTTASILYGELIRPVEPALKAARHVFVVSDGPLAGLPLSVLVASAPTGEDTDPEALRRTDWLARHYAFTTLPSVDSLAVIRKYPPPRGGKKRIAFRGFGAPVLGGETVEVASAPPASFFRGSLANVDAVRDLPPLPETGPELRKLAAILGAPETDLFVGARASETIVKQTDLSTTDVLAFATHGLLSGDLRGLAEPALVLTPPQVATARDDGLLTASEVAELKLSAQWVILSACNTAGGDGRPDAEGLSGLARAFLYAGARAILVSHWPVRDDAAARLTTQTLAALGSGSRLRRAEALRLAMLDIMQDKDDPSLAHPSAWAPFVLVGEGGY</sequence>
<accession>A0ABU5AWA6</accession>
<evidence type="ECO:0000313" key="4">
    <source>
        <dbReference type="Proteomes" id="UP001276564"/>
    </source>
</evidence>
<evidence type="ECO:0000259" key="2">
    <source>
        <dbReference type="Pfam" id="PF12770"/>
    </source>
</evidence>
<proteinExistence type="predicted"/>
<keyword evidence="4" id="KW-1185">Reference proteome</keyword>
<feature type="chain" id="PRO_5047062994" evidence="1">
    <location>
        <begin position="32"/>
        <end position="555"/>
    </location>
</feature>
<dbReference type="Proteomes" id="UP001276564">
    <property type="component" value="Unassembled WGS sequence"/>
</dbReference>
<keyword evidence="1" id="KW-0732">Signal</keyword>
<feature type="domain" description="CHAT" evidence="2">
    <location>
        <begin position="227"/>
        <end position="552"/>
    </location>
</feature>
<dbReference type="InterPro" id="IPR024983">
    <property type="entry name" value="CHAT_dom"/>
</dbReference>
<comment type="caution">
    <text evidence="3">The sequence shown here is derived from an EMBL/GenBank/DDBJ whole genome shotgun (WGS) entry which is preliminary data.</text>
</comment>
<reference evidence="3 4" key="1">
    <citation type="submission" date="2023-08" db="EMBL/GenBank/DDBJ databases">
        <title>Implementing the SeqCode for naming new Mesorhizobium species isolated from Vachellia karroo root nodules.</title>
        <authorList>
            <person name="Van Lill M."/>
        </authorList>
    </citation>
    <scope>NUCLEOTIDE SEQUENCE [LARGE SCALE GENOMIC DNA]</scope>
    <source>
        <strain evidence="3 4">VK4B</strain>
    </source>
</reference>
<dbReference type="PANTHER" id="PTHR10098">
    <property type="entry name" value="RAPSYN-RELATED"/>
    <property type="match status" value="1"/>
</dbReference>
<dbReference type="PANTHER" id="PTHR10098:SF108">
    <property type="entry name" value="TETRATRICOPEPTIDE REPEAT PROTEIN 28"/>
    <property type="match status" value="1"/>
</dbReference>